<proteinExistence type="inferred from homology"/>
<sequence length="255" mass="26382">MVKNASERYAFIAASSQGLGFAIAKSLALNGYRVIINGRKSEALDAAKKIIVAAGGSVDVFQGDITESGTPVALMERYGQVDVLVTNCAGPSPIAFQALTAADLLSAFHNNTVSMLALIQQVLPGMQRRGFGRIVNLLSSSMIRPIAGLDASAAARMALATALRSVSREAISDGVTINNILPGPIMTARTAAYVASQSASTQRASNEVMTALTESIPAKRLGTPDEVGALCAYLCSADSGFITGQNICIDGGLTL</sequence>
<dbReference type="InterPro" id="IPR036291">
    <property type="entry name" value="NAD(P)-bd_dom_sf"/>
</dbReference>
<dbReference type="InterPro" id="IPR002347">
    <property type="entry name" value="SDR_fam"/>
</dbReference>
<dbReference type="RefSeq" id="WP_019332982.1">
    <property type="nucleotide sequence ID" value="NZ_BQUM01000012.1"/>
</dbReference>
<evidence type="ECO:0000313" key="3">
    <source>
        <dbReference type="Proteomes" id="UP000282636"/>
    </source>
</evidence>
<dbReference type="Proteomes" id="UP000282636">
    <property type="component" value="Unassembled WGS sequence"/>
</dbReference>
<dbReference type="Gene3D" id="3.40.50.720">
    <property type="entry name" value="NAD(P)-binding Rossmann-like Domain"/>
    <property type="match status" value="1"/>
</dbReference>
<comment type="similarity">
    <text evidence="1">Belongs to the short-chain dehydrogenases/reductases (SDR) family.</text>
</comment>
<dbReference type="InterPro" id="IPR050259">
    <property type="entry name" value="SDR"/>
</dbReference>
<dbReference type="Pfam" id="PF13561">
    <property type="entry name" value="adh_short_C2"/>
    <property type="match status" value="1"/>
</dbReference>
<evidence type="ECO:0000256" key="1">
    <source>
        <dbReference type="ARBA" id="ARBA00006484"/>
    </source>
</evidence>
<dbReference type="AlphaFoldDB" id="A0A0Q0L155"/>
<dbReference type="PANTHER" id="PTHR42879">
    <property type="entry name" value="3-OXOACYL-(ACYL-CARRIER-PROTEIN) REDUCTASE"/>
    <property type="match status" value="1"/>
</dbReference>
<dbReference type="PRINTS" id="PR00081">
    <property type="entry name" value="GDHRDH"/>
</dbReference>
<dbReference type="SUPFAM" id="SSF51735">
    <property type="entry name" value="NAD(P)-binding Rossmann-fold domains"/>
    <property type="match status" value="1"/>
</dbReference>
<gene>
    <name evidence="2" type="ORF">ALP44_02849</name>
</gene>
<dbReference type="EMBL" id="RBTL01000273">
    <property type="protein sequence ID" value="RMT61532.1"/>
    <property type="molecule type" value="Genomic_DNA"/>
</dbReference>
<name>A0A0Q0L155_PSESX</name>
<organism evidence="2 3">
    <name type="scientific">Pseudomonas syringae pv. theae</name>
    <dbReference type="NCBI Taxonomy" id="103985"/>
    <lineage>
        <taxon>Bacteria</taxon>
        <taxon>Pseudomonadati</taxon>
        <taxon>Pseudomonadota</taxon>
        <taxon>Gammaproteobacteria</taxon>
        <taxon>Pseudomonadales</taxon>
        <taxon>Pseudomonadaceae</taxon>
        <taxon>Pseudomonas</taxon>
        <taxon>Pseudomonas syringae</taxon>
    </lineage>
</organism>
<comment type="caution">
    <text evidence="2">The sequence shown here is derived from an EMBL/GenBank/DDBJ whole genome shotgun (WGS) entry which is preliminary data.</text>
</comment>
<accession>A0A0Q0L155</accession>
<reference evidence="2 3" key="1">
    <citation type="submission" date="2018-08" db="EMBL/GenBank/DDBJ databases">
        <title>Recombination of ecologically and evolutionarily significant loci maintains genetic cohesion in the Pseudomonas syringae species complex.</title>
        <authorList>
            <person name="Dillon M."/>
            <person name="Thakur S."/>
            <person name="Almeida R.N.D."/>
            <person name="Weir B.S."/>
            <person name="Guttman D.S."/>
        </authorList>
    </citation>
    <scope>NUCLEOTIDE SEQUENCE [LARGE SCALE GENOMIC DNA]</scope>
    <source>
        <strain evidence="2 3">ICMP 3934</strain>
    </source>
</reference>
<protein>
    <submittedName>
        <fullName evidence="2">Short-chain dehydrogenase/reductase SDR</fullName>
    </submittedName>
</protein>
<dbReference type="PANTHER" id="PTHR42879:SF6">
    <property type="entry name" value="NADPH-DEPENDENT REDUCTASE BACG"/>
    <property type="match status" value="1"/>
</dbReference>
<evidence type="ECO:0000313" key="2">
    <source>
        <dbReference type="EMBL" id="RMT61532.1"/>
    </source>
</evidence>